<dbReference type="PANTHER" id="PTHR14690:SF9">
    <property type="entry name" value="GH08353P"/>
    <property type="match status" value="1"/>
</dbReference>
<keyword evidence="2" id="KW-1185">Reference proteome</keyword>
<reference evidence="1" key="1">
    <citation type="submission" date="2022-07" db="EMBL/GenBank/DDBJ databases">
        <authorList>
            <person name="Trinca V."/>
            <person name="Uliana J.V.C."/>
            <person name="Torres T.T."/>
            <person name="Ward R.J."/>
            <person name="Monesi N."/>
        </authorList>
    </citation>
    <scope>NUCLEOTIDE SEQUENCE</scope>
    <source>
        <strain evidence="1">HSMRA1968</strain>
        <tissue evidence="1">Whole embryos</tissue>
    </source>
</reference>
<dbReference type="AlphaFoldDB" id="A0A9Q0S9U3"/>
<dbReference type="EMBL" id="WJQU01000001">
    <property type="protein sequence ID" value="KAJ6648685.1"/>
    <property type="molecule type" value="Genomic_DNA"/>
</dbReference>
<organism evidence="1 2">
    <name type="scientific">Pseudolycoriella hygida</name>
    <dbReference type="NCBI Taxonomy" id="35572"/>
    <lineage>
        <taxon>Eukaryota</taxon>
        <taxon>Metazoa</taxon>
        <taxon>Ecdysozoa</taxon>
        <taxon>Arthropoda</taxon>
        <taxon>Hexapoda</taxon>
        <taxon>Insecta</taxon>
        <taxon>Pterygota</taxon>
        <taxon>Neoptera</taxon>
        <taxon>Endopterygota</taxon>
        <taxon>Diptera</taxon>
        <taxon>Nematocera</taxon>
        <taxon>Sciaroidea</taxon>
        <taxon>Sciaridae</taxon>
        <taxon>Pseudolycoriella</taxon>
    </lineage>
</organism>
<proteinExistence type="predicted"/>
<evidence type="ECO:0000313" key="1">
    <source>
        <dbReference type="EMBL" id="KAJ6648685.1"/>
    </source>
</evidence>
<name>A0A9Q0S9U3_9DIPT</name>
<gene>
    <name evidence="1" type="primary">IQCA1_1</name>
    <name evidence="1" type="ORF">Bhyg_03916</name>
</gene>
<accession>A0A9Q0S9U3</accession>
<dbReference type="OrthoDB" id="6616786at2759"/>
<protein>
    <submittedName>
        <fullName evidence="1">Dynein regulatory complex protein 11</fullName>
    </submittedName>
</protein>
<evidence type="ECO:0000313" key="2">
    <source>
        <dbReference type="Proteomes" id="UP001151699"/>
    </source>
</evidence>
<dbReference type="Proteomes" id="UP001151699">
    <property type="component" value="Chromosome A"/>
</dbReference>
<sequence>MDSKFYGKLWVATCTDLQDVILREKVTRLQPQKTDSRKAHATFASIYVRYVSIVNALGDIYDQTLQVQKRGVVKVILTLATKRMLELQLDLKKIEMSEYMYFDQTLIEQKLIPTDVQLLTPFYYPMQRSDDIQGLLNGVRQFGESEEDSVQEPAKKTVKHLIEASKIISPEEQRKLDERKALVYAINVVISHEKARQSRNLHYNIKVHPKFYAKMLIPEVEAGPEYHFTFKEDQMPLFPVKRTDFGTNFYKVKRCFDDDSEFGGLSENKAKEENVKLFSTEIGTFTALDFVARLLRDINRNEAAVAIQRCYLKFQLRRAIKAKKLQHQHDLGMLELSRIDHTEEYEKMKEMREERRSKKKAFDRAFIQACEDDKARILRLRTPYIVEDITDHIRSWFREMYNAAGEFDTYPPEVKGGSILILRGETKTPSEFANFIAKRKKMTPEQIKK</sequence>
<dbReference type="PANTHER" id="PTHR14690">
    <property type="entry name" value="IQ MOTIF CONTAINING WITH AAA DOMAIN 1"/>
    <property type="match status" value="1"/>
</dbReference>
<dbReference type="InterPro" id="IPR052267">
    <property type="entry name" value="N-DRC_Component"/>
</dbReference>
<feature type="non-terminal residue" evidence="1">
    <location>
        <position position="449"/>
    </location>
</feature>
<comment type="caution">
    <text evidence="1">The sequence shown here is derived from an EMBL/GenBank/DDBJ whole genome shotgun (WGS) entry which is preliminary data.</text>
</comment>